<dbReference type="SUPFAM" id="SSF50475">
    <property type="entry name" value="FMN-binding split barrel"/>
    <property type="match status" value="1"/>
</dbReference>
<dbReference type="EMBL" id="CP109071">
    <property type="protein sequence ID" value="WSA32652.1"/>
    <property type="molecule type" value="Genomic_DNA"/>
</dbReference>
<dbReference type="Gene3D" id="2.30.110.10">
    <property type="entry name" value="Electron Transport, Fmn-binding Protein, Chain A"/>
    <property type="match status" value="1"/>
</dbReference>
<reference evidence="1 2" key="1">
    <citation type="submission" date="2022-10" db="EMBL/GenBank/DDBJ databases">
        <title>The complete genomes of actinobacterial strains from the NBC collection.</title>
        <authorList>
            <person name="Joergensen T.S."/>
            <person name="Alvarez Arevalo M."/>
            <person name="Sterndorff E.B."/>
            <person name="Faurdal D."/>
            <person name="Vuksanovic O."/>
            <person name="Mourched A.-S."/>
            <person name="Charusanti P."/>
            <person name="Shaw S."/>
            <person name="Blin K."/>
            <person name="Weber T."/>
        </authorList>
    </citation>
    <scope>NUCLEOTIDE SEQUENCE [LARGE SCALE GENOMIC DNA]</scope>
    <source>
        <strain evidence="1 2">NBC 01809</strain>
    </source>
</reference>
<keyword evidence="2" id="KW-1185">Reference proteome</keyword>
<proteinExistence type="predicted"/>
<accession>A0ABZ1EF98</accession>
<sequence length="129" mass="14844">MATWEVRDDLPAGWVAAYRTPVKAAHIARNPHVTCSYWNPRQNAAFVDGVAGWVEDEDVKRDVWELYRQGSPPGVGYDPIRYWRGGPADPGYSLLRIDPFRVQVLRGTDLRSRIWQPQDASRPSRREPR</sequence>
<organism evidence="1 2">
    <name type="scientific">Micromonospora peucetia</name>
    <dbReference type="NCBI Taxonomy" id="47871"/>
    <lineage>
        <taxon>Bacteria</taxon>
        <taxon>Bacillati</taxon>
        <taxon>Actinomycetota</taxon>
        <taxon>Actinomycetes</taxon>
        <taxon>Micromonosporales</taxon>
        <taxon>Micromonosporaceae</taxon>
        <taxon>Micromonospora</taxon>
    </lineage>
</organism>
<evidence type="ECO:0000313" key="1">
    <source>
        <dbReference type="EMBL" id="WSA32652.1"/>
    </source>
</evidence>
<dbReference type="InterPro" id="IPR012349">
    <property type="entry name" value="Split_barrel_FMN-bd"/>
</dbReference>
<evidence type="ECO:0000313" key="2">
    <source>
        <dbReference type="Proteomes" id="UP001334804"/>
    </source>
</evidence>
<name>A0ABZ1EF98_9ACTN</name>
<gene>
    <name evidence="1" type="ORF">OIE14_00740</name>
</gene>
<dbReference type="RefSeq" id="WP_326564236.1">
    <property type="nucleotide sequence ID" value="NZ_CP109071.1"/>
</dbReference>
<protein>
    <submittedName>
        <fullName evidence="1">Pyridoxamine 5'-phosphate oxidase family protein</fullName>
    </submittedName>
</protein>
<dbReference type="Proteomes" id="UP001334804">
    <property type="component" value="Chromosome"/>
</dbReference>